<dbReference type="Gene3D" id="1.10.260.40">
    <property type="entry name" value="lambda repressor-like DNA-binding domains"/>
    <property type="match status" value="1"/>
</dbReference>
<accession>A0A0D7KAB3</accession>
<gene>
    <name evidence="1" type="ORF">RP29_06175</name>
</gene>
<dbReference type="GO" id="GO:0003677">
    <property type="term" value="F:DNA binding"/>
    <property type="evidence" value="ECO:0007669"/>
    <property type="project" value="InterPro"/>
</dbReference>
<dbReference type="Proteomes" id="UP000032566">
    <property type="component" value="Unassembled WGS sequence"/>
</dbReference>
<dbReference type="OrthoDB" id="8818649at2"/>
<sequence length="73" mass="8008">MKLKTWLSAERGRTVALARHLGVSKGRVSQMAEGGVPPKYMLAVRDFTRAEVSVESLVQDRTPSVSMPETVHA</sequence>
<dbReference type="SUPFAM" id="SSF47413">
    <property type="entry name" value="lambda repressor-like DNA-binding domains"/>
    <property type="match status" value="1"/>
</dbReference>
<comment type="caution">
    <text evidence="1">The sequence shown here is derived from an EMBL/GenBank/DDBJ whole genome shotgun (WGS) entry which is preliminary data.</text>
</comment>
<dbReference type="InterPro" id="IPR010982">
    <property type="entry name" value="Lambda_DNA-bd_dom_sf"/>
</dbReference>
<organism evidence="1 2">
    <name type="scientific">Acidovorax temperans</name>
    <dbReference type="NCBI Taxonomy" id="80878"/>
    <lineage>
        <taxon>Bacteria</taxon>
        <taxon>Pseudomonadati</taxon>
        <taxon>Pseudomonadota</taxon>
        <taxon>Betaproteobacteria</taxon>
        <taxon>Burkholderiales</taxon>
        <taxon>Comamonadaceae</taxon>
        <taxon>Acidovorax</taxon>
    </lineage>
</organism>
<evidence type="ECO:0000313" key="1">
    <source>
        <dbReference type="EMBL" id="KJA11306.1"/>
    </source>
</evidence>
<keyword evidence="2" id="KW-1185">Reference proteome</keyword>
<protein>
    <recommendedName>
        <fullName evidence="3">YdaS antitoxin of YdaST toxin-antitoxin system</fullName>
    </recommendedName>
</protein>
<reference evidence="1 2" key="1">
    <citation type="submission" date="2014-12" db="EMBL/GenBank/DDBJ databases">
        <title>Isolation of bacteria from lake water.</title>
        <authorList>
            <person name="Sheng K.-Y."/>
            <person name="Chin P.-S."/>
            <person name="Chan K.-G."/>
            <person name="Tan G.S."/>
        </authorList>
    </citation>
    <scope>NUCLEOTIDE SEQUENCE [LARGE SCALE GENOMIC DNA]</scope>
    <source>
        <strain evidence="1 2">KY4</strain>
    </source>
</reference>
<dbReference type="RefSeq" id="WP_044396799.1">
    <property type="nucleotide sequence ID" value="NZ_JXYQ01000017.1"/>
</dbReference>
<dbReference type="EMBL" id="JXYQ01000017">
    <property type="protein sequence ID" value="KJA11306.1"/>
    <property type="molecule type" value="Genomic_DNA"/>
</dbReference>
<evidence type="ECO:0000313" key="2">
    <source>
        <dbReference type="Proteomes" id="UP000032566"/>
    </source>
</evidence>
<dbReference type="AlphaFoldDB" id="A0A0D7KAB3"/>
<proteinExistence type="predicted"/>
<name>A0A0D7KAB3_9BURK</name>
<evidence type="ECO:0008006" key="3">
    <source>
        <dbReference type="Google" id="ProtNLM"/>
    </source>
</evidence>